<feature type="non-terminal residue" evidence="1">
    <location>
        <position position="58"/>
    </location>
</feature>
<proteinExistence type="predicted"/>
<dbReference type="EMBL" id="CAJVQB010150007">
    <property type="protein sequence ID" value="CAG8855499.1"/>
    <property type="molecule type" value="Genomic_DNA"/>
</dbReference>
<accession>A0ABN7XJR8</accession>
<feature type="non-terminal residue" evidence="1">
    <location>
        <position position="1"/>
    </location>
</feature>
<reference evidence="1 2" key="1">
    <citation type="submission" date="2021-06" db="EMBL/GenBank/DDBJ databases">
        <authorList>
            <person name="Kallberg Y."/>
            <person name="Tangrot J."/>
            <person name="Rosling A."/>
        </authorList>
    </citation>
    <scope>NUCLEOTIDE SEQUENCE [LARGE SCALE GENOMIC DNA]</scope>
    <source>
        <strain evidence="1 2">120-4 pot B 10/14</strain>
    </source>
</reference>
<comment type="caution">
    <text evidence="1">The sequence shown here is derived from an EMBL/GenBank/DDBJ whole genome shotgun (WGS) entry which is preliminary data.</text>
</comment>
<dbReference type="Proteomes" id="UP000789901">
    <property type="component" value="Unassembled WGS sequence"/>
</dbReference>
<evidence type="ECO:0000313" key="1">
    <source>
        <dbReference type="EMBL" id="CAG8855499.1"/>
    </source>
</evidence>
<keyword evidence="2" id="KW-1185">Reference proteome</keyword>
<protein>
    <submittedName>
        <fullName evidence="1">46457_t:CDS:1</fullName>
    </submittedName>
</protein>
<evidence type="ECO:0000313" key="2">
    <source>
        <dbReference type="Proteomes" id="UP000789901"/>
    </source>
</evidence>
<gene>
    <name evidence="1" type="ORF">GMARGA_LOCUS44320</name>
</gene>
<sequence length="58" mass="6475">AVLKERLWPCEGGTCSHSFGDTVKVQYKPLYICNLGIKHDSTQEVSLLLLKDGFHLDA</sequence>
<organism evidence="1 2">
    <name type="scientific">Gigaspora margarita</name>
    <dbReference type="NCBI Taxonomy" id="4874"/>
    <lineage>
        <taxon>Eukaryota</taxon>
        <taxon>Fungi</taxon>
        <taxon>Fungi incertae sedis</taxon>
        <taxon>Mucoromycota</taxon>
        <taxon>Glomeromycotina</taxon>
        <taxon>Glomeromycetes</taxon>
        <taxon>Diversisporales</taxon>
        <taxon>Gigasporaceae</taxon>
        <taxon>Gigaspora</taxon>
    </lineage>
</organism>
<name>A0ABN7XJR8_GIGMA</name>